<dbReference type="PROSITE" id="PS50893">
    <property type="entry name" value="ABC_TRANSPORTER_2"/>
    <property type="match status" value="1"/>
</dbReference>
<evidence type="ECO:0000313" key="6">
    <source>
        <dbReference type="Proteomes" id="UP000586976"/>
    </source>
</evidence>
<dbReference type="InterPro" id="IPR032823">
    <property type="entry name" value="BCA_ABC_TP_C"/>
</dbReference>
<evidence type="ECO:0000256" key="1">
    <source>
        <dbReference type="ARBA" id="ARBA00022448"/>
    </source>
</evidence>
<evidence type="ECO:0000256" key="3">
    <source>
        <dbReference type="ARBA" id="ARBA00022840"/>
    </source>
</evidence>
<protein>
    <submittedName>
        <fullName evidence="5">ABC transporter ATP-binding protein</fullName>
    </submittedName>
</protein>
<dbReference type="Pfam" id="PF12399">
    <property type="entry name" value="BCA_ABC_TP_C"/>
    <property type="match status" value="1"/>
</dbReference>
<dbReference type="GO" id="GO:0005886">
    <property type="term" value="C:plasma membrane"/>
    <property type="evidence" value="ECO:0007669"/>
    <property type="project" value="TreeGrafter"/>
</dbReference>
<gene>
    <name evidence="5" type="ORF">H1V43_20930</name>
</gene>
<name>A0A7W2HH95_9ACTN</name>
<dbReference type="EMBL" id="JACEQY010000023">
    <property type="protein sequence ID" value="MBA4863792.1"/>
    <property type="molecule type" value="Genomic_DNA"/>
</dbReference>
<keyword evidence="2" id="KW-0547">Nucleotide-binding</keyword>
<evidence type="ECO:0000313" key="5">
    <source>
        <dbReference type="EMBL" id="MBA4863792.1"/>
    </source>
</evidence>
<proteinExistence type="predicted"/>
<organism evidence="5 6">
    <name type="scientific">Streptomyces himalayensis subsp. aureolus</name>
    <dbReference type="NCBI Taxonomy" id="2758039"/>
    <lineage>
        <taxon>Bacteria</taxon>
        <taxon>Bacillati</taxon>
        <taxon>Actinomycetota</taxon>
        <taxon>Actinomycetes</taxon>
        <taxon>Kitasatosporales</taxon>
        <taxon>Streptomycetaceae</taxon>
        <taxon>Streptomyces</taxon>
        <taxon>Streptomyces himalayensis</taxon>
    </lineage>
</organism>
<keyword evidence="6" id="KW-1185">Reference proteome</keyword>
<dbReference type="PANTHER" id="PTHR45772">
    <property type="entry name" value="CONSERVED COMPONENT OF ABC TRANSPORTER FOR NATURAL AMINO ACIDS-RELATED"/>
    <property type="match status" value="1"/>
</dbReference>
<dbReference type="Gene3D" id="3.40.50.300">
    <property type="entry name" value="P-loop containing nucleotide triphosphate hydrolases"/>
    <property type="match status" value="1"/>
</dbReference>
<dbReference type="InterPro" id="IPR003439">
    <property type="entry name" value="ABC_transporter-like_ATP-bd"/>
</dbReference>
<dbReference type="CDD" id="cd03219">
    <property type="entry name" value="ABC_Mj1267_LivG_branched"/>
    <property type="match status" value="1"/>
</dbReference>
<sequence>MSQPLGDSPGLGVQGLTIRFGGNTAVDAAAFEAPLGRITGLIGPNGAGKTTIFNACSGLLRPSEGEIRLFEKDVTGRPPSARAQLGLGRTFQQMDLFDSLTVEQNIAIGREARLAGSHPLKQLLCPPAERKAVRQATEEVLELCGIRELRHEVAGSLSTGQRRLVDLGRVLAGGFSMLLLDEPSSGLDTAETGRFGAIVTRVVAERCCGVLLVEHDMALVMSVCDYLYVLDFGQMIFQGTPAEVRASEAVRAAYLGTEAA</sequence>
<dbReference type="Pfam" id="PF00005">
    <property type="entry name" value="ABC_tran"/>
    <property type="match status" value="1"/>
</dbReference>
<dbReference type="Proteomes" id="UP000586976">
    <property type="component" value="Unassembled WGS sequence"/>
</dbReference>
<dbReference type="SMART" id="SM00382">
    <property type="entry name" value="AAA"/>
    <property type="match status" value="1"/>
</dbReference>
<dbReference type="AlphaFoldDB" id="A0A7W2HH95"/>
<dbReference type="InterPro" id="IPR051120">
    <property type="entry name" value="ABC_AA/LPS_Transport"/>
</dbReference>
<keyword evidence="1" id="KW-0813">Transport</keyword>
<evidence type="ECO:0000256" key="2">
    <source>
        <dbReference type="ARBA" id="ARBA00022741"/>
    </source>
</evidence>
<comment type="caution">
    <text evidence="5">The sequence shown here is derived from an EMBL/GenBank/DDBJ whole genome shotgun (WGS) entry which is preliminary data.</text>
</comment>
<feature type="domain" description="ABC transporter" evidence="4">
    <location>
        <begin position="11"/>
        <end position="257"/>
    </location>
</feature>
<dbReference type="InterPro" id="IPR027417">
    <property type="entry name" value="P-loop_NTPase"/>
</dbReference>
<evidence type="ECO:0000259" key="4">
    <source>
        <dbReference type="PROSITE" id="PS50893"/>
    </source>
</evidence>
<dbReference type="GO" id="GO:0005524">
    <property type="term" value="F:ATP binding"/>
    <property type="evidence" value="ECO:0007669"/>
    <property type="project" value="UniProtKB-KW"/>
</dbReference>
<accession>A0A7W2HH95</accession>
<dbReference type="RefSeq" id="WP_181865495.1">
    <property type="nucleotide sequence ID" value="NZ_JACEQY010000023.1"/>
</dbReference>
<keyword evidence="3 5" id="KW-0067">ATP-binding</keyword>
<dbReference type="GO" id="GO:0016887">
    <property type="term" value="F:ATP hydrolysis activity"/>
    <property type="evidence" value="ECO:0007669"/>
    <property type="project" value="InterPro"/>
</dbReference>
<reference evidence="5 6" key="1">
    <citation type="submission" date="2020-07" db="EMBL/GenBank/DDBJ databases">
        <title>Streptomyces isolated from Indian soil.</title>
        <authorList>
            <person name="Mandal S."/>
            <person name="Maiti P.K."/>
        </authorList>
    </citation>
    <scope>NUCLEOTIDE SEQUENCE [LARGE SCALE GENOMIC DNA]</scope>
    <source>
        <strain evidence="5 6">PSKA54</strain>
    </source>
</reference>
<dbReference type="InterPro" id="IPR003593">
    <property type="entry name" value="AAA+_ATPase"/>
</dbReference>
<dbReference type="SUPFAM" id="SSF52540">
    <property type="entry name" value="P-loop containing nucleoside triphosphate hydrolases"/>
    <property type="match status" value="1"/>
</dbReference>